<evidence type="ECO:0000256" key="5">
    <source>
        <dbReference type="ARBA" id="ARBA00022729"/>
    </source>
</evidence>
<protein>
    <recommendedName>
        <fullName evidence="12">Leucine-rich repeat-containing N-terminal plant-type domain-containing protein</fullName>
    </recommendedName>
</protein>
<keyword evidence="11" id="KW-1185">Reference proteome</keyword>
<dbReference type="InterPro" id="IPR001611">
    <property type="entry name" value="Leu-rich_rpt"/>
</dbReference>
<dbReference type="Pfam" id="PF00560">
    <property type="entry name" value="LRR_1"/>
    <property type="match status" value="3"/>
</dbReference>
<reference evidence="10 11" key="1">
    <citation type="submission" date="2019-06" db="EMBL/GenBank/DDBJ databases">
        <title>A chromosomal-level reference genome of Carpinus fangiana (Coryloideae, Betulaceae).</title>
        <authorList>
            <person name="Yang X."/>
            <person name="Wang Z."/>
            <person name="Zhang L."/>
            <person name="Hao G."/>
            <person name="Liu J."/>
            <person name="Yang Y."/>
        </authorList>
    </citation>
    <scope>NUCLEOTIDE SEQUENCE [LARGE SCALE GENOMIC DNA]</scope>
    <source>
        <strain evidence="10">Cfa_2016G</strain>
        <tissue evidence="10">Leaf</tissue>
    </source>
</reference>
<keyword evidence="6" id="KW-1133">Transmembrane helix</keyword>
<dbReference type="GO" id="GO:0005886">
    <property type="term" value="C:plasma membrane"/>
    <property type="evidence" value="ECO:0007669"/>
    <property type="project" value="UniProtKB-SubCell"/>
</dbReference>
<organism evidence="10 11">
    <name type="scientific">Carpinus fangiana</name>
    <dbReference type="NCBI Taxonomy" id="176857"/>
    <lineage>
        <taxon>Eukaryota</taxon>
        <taxon>Viridiplantae</taxon>
        <taxon>Streptophyta</taxon>
        <taxon>Embryophyta</taxon>
        <taxon>Tracheophyta</taxon>
        <taxon>Spermatophyta</taxon>
        <taxon>Magnoliopsida</taxon>
        <taxon>eudicotyledons</taxon>
        <taxon>Gunneridae</taxon>
        <taxon>Pentapetalae</taxon>
        <taxon>rosids</taxon>
        <taxon>fabids</taxon>
        <taxon>Fagales</taxon>
        <taxon>Betulaceae</taxon>
        <taxon>Carpinus</taxon>
    </lineage>
</organism>
<evidence type="ECO:0000256" key="7">
    <source>
        <dbReference type="ARBA" id="ARBA00023136"/>
    </source>
</evidence>
<dbReference type="PANTHER" id="PTHR48052:SF70">
    <property type="entry name" value="PHYTOSULFOKINE RECEPTOR 1-LIKE"/>
    <property type="match status" value="1"/>
</dbReference>
<evidence type="ECO:0000256" key="6">
    <source>
        <dbReference type="ARBA" id="ARBA00022989"/>
    </source>
</evidence>
<evidence type="ECO:0000313" key="10">
    <source>
        <dbReference type="EMBL" id="KAE8009229.1"/>
    </source>
</evidence>
<dbReference type="PANTHER" id="PTHR48052">
    <property type="entry name" value="UNNAMED PRODUCT"/>
    <property type="match status" value="1"/>
</dbReference>
<name>A0A5N6QT87_9ROSI</name>
<evidence type="ECO:0000256" key="1">
    <source>
        <dbReference type="ARBA" id="ARBA00004251"/>
    </source>
</evidence>
<keyword evidence="9" id="KW-0325">Glycoprotein</keyword>
<proteinExistence type="inferred from homology"/>
<keyword evidence="7" id="KW-0472">Membrane</keyword>
<evidence type="ECO:0000256" key="9">
    <source>
        <dbReference type="ARBA" id="ARBA00023180"/>
    </source>
</evidence>
<comment type="subcellular location">
    <subcellularLocation>
        <location evidence="1">Cell membrane</location>
        <topology evidence="1">Single-pass type I membrane protein</topology>
    </subcellularLocation>
</comment>
<accession>A0A5N6QT87</accession>
<dbReference type="Gene3D" id="3.80.10.10">
    <property type="entry name" value="Ribonuclease Inhibitor"/>
    <property type="match status" value="1"/>
</dbReference>
<comment type="similarity">
    <text evidence="2">Belongs to the RLP family.</text>
</comment>
<keyword evidence="3" id="KW-1003">Cell membrane</keyword>
<sequence>MLVLSINFLDEEMPADMNLQFKNLKGLVLANCKLRGSIPRWLSGCKPVSIFQLYKGVQGGRGLMYKQISALQPTLDLSYNMLQVSIWPSFENLRRLHVFILKDNNLSGPIPDNLSRMSSL</sequence>
<evidence type="ECO:0000256" key="8">
    <source>
        <dbReference type="ARBA" id="ARBA00023170"/>
    </source>
</evidence>
<dbReference type="EMBL" id="CM017322">
    <property type="protein sequence ID" value="KAE8009229.1"/>
    <property type="molecule type" value="Genomic_DNA"/>
</dbReference>
<evidence type="ECO:0000256" key="3">
    <source>
        <dbReference type="ARBA" id="ARBA00022475"/>
    </source>
</evidence>
<dbReference type="AlphaFoldDB" id="A0A5N6QT87"/>
<dbReference type="SUPFAM" id="SSF52058">
    <property type="entry name" value="L domain-like"/>
    <property type="match status" value="1"/>
</dbReference>
<keyword evidence="5" id="KW-0732">Signal</keyword>
<evidence type="ECO:0008006" key="12">
    <source>
        <dbReference type="Google" id="ProtNLM"/>
    </source>
</evidence>
<evidence type="ECO:0000313" key="11">
    <source>
        <dbReference type="Proteomes" id="UP000327013"/>
    </source>
</evidence>
<dbReference type="OrthoDB" id="676979at2759"/>
<evidence type="ECO:0000256" key="4">
    <source>
        <dbReference type="ARBA" id="ARBA00022692"/>
    </source>
</evidence>
<dbReference type="InterPro" id="IPR032675">
    <property type="entry name" value="LRR_dom_sf"/>
</dbReference>
<gene>
    <name evidence="10" type="ORF">FH972_005678</name>
</gene>
<dbReference type="Proteomes" id="UP000327013">
    <property type="component" value="Chromosome 2"/>
</dbReference>
<evidence type="ECO:0000256" key="2">
    <source>
        <dbReference type="ARBA" id="ARBA00009592"/>
    </source>
</evidence>
<keyword evidence="8" id="KW-0675">Receptor</keyword>
<keyword evidence="4" id="KW-0812">Transmembrane</keyword>